<dbReference type="Proteomes" id="UP000606720">
    <property type="component" value="Unassembled WGS sequence"/>
</dbReference>
<gene>
    <name evidence="2" type="ORF">H8S17_08515</name>
</gene>
<proteinExistence type="predicted"/>
<keyword evidence="1" id="KW-1133">Transmembrane helix</keyword>
<reference evidence="2" key="1">
    <citation type="submission" date="2020-08" db="EMBL/GenBank/DDBJ databases">
        <title>Genome public.</title>
        <authorList>
            <person name="Liu C."/>
            <person name="Sun Q."/>
        </authorList>
    </citation>
    <scope>NUCLEOTIDE SEQUENCE</scope>
    <source>
        <strain evidence="2">BX1005</strain>
    </source>
</reference>
<evidence type="ECO:0000313" key="2">
    <source>
        <dbReference type="EMBL" id="MBC5714250.1"/>
    </source>
</evidence>
<keyword evidence="1" id="KW-0812">Transmembrane</keyword>
<keyword evidence="3" id="KW-1185">Reference proteome</keyword>
<accession>A0A923RTV6</accession>
<evidence type="ECO:0000313" key="3">
    <source>
        <dbReference type="Proteomes" id="UP000606720"/>
    </source>
</evidence>
<comment type="caution">
    <text evidence="2">The sequence shown here is derived from an EMBL/GenBank/DDBJ whole genome shotgun (WGS) entry which is preliminary data.</text>
</comment>
<feature type="transmembrane region" description="Helical" evidence="1">
    <location>
        <begin position="55"/>
        <end position="80"/>
    </location>
</feature>
<organism evidence="2 3">
    <name type="scientific">Roseburia zhanii</name>
    <dbReference type="NCBI Taxonomy" id="2763064"/>
    <lineage>
        <taxon>Bacteria</taxon>
        <taxon>Bacillati</taxon>
        <taxon>Bacillota</taxon>
        <taxon>Clostridia</taxon>
        <taxon>Lachnospirales</taxon>
        <taxon>Lachnospiraceae</taxon>
        <taxon>Roseburia</taxon>
    </lineage>
</organism>
<dbReference type="Gene3D" id="2.60.40.1630">
    <property type="entry name" value="bacillus anthracis domain"/>
    <property type="match status" value="1"/>
</dbReference>
<keyword evidence="1" id="KW-0472">Membrane</keyword>
<dbReference type="RefSeq" id="WP_186866983.1">
    <property type="nucleotide sequence ID" value="NZ_JACOPH010000006.1"/>
</dbReference>
<dbReference type="EMBL" id="JACOPH010000006">
    <property type="protein sequence ID" value="MBC5714250.1"/>
    <property type="molecule type" value="Genomic_DNA"/>
</dbReference>
<protein>
    <submittedName>
        <fullName evidence="2">DUF4179 domain-containing protein</fullName>
    </submittedName>
</protein>
<dbReference type="AlphaFoldDB" id="A0A923RTV6"/>
<evidence type="ECO:0000256" key="1">
    <source>
        <dbReference type="SAM" id="Phobius"/>
    </source>
</evidence>
<name>A0A923RTV6_9FIRM</name>
<sequence>MKKDNNLWNADVELPEIVLEKANDAFAKIQREETSTMTNINSYKKTNRSRTLRKFTAVAACAGLLVVGSVASAAAIRHIWGRGMQGTLQSTDEQQQKLTDQGIAQVIPEQTDYSDLAVTSNGVTVAPDTVITDDKFIYMSFCISGYDTEGKDPSFEFINVSVKDPSSNASMDLSSNSCFYDGIVSDENGNLEYDDGSALESDENDTLISHYTDENGNLEYVITAFVQDQNDSILGKTAQVDFTNLGTSEKADYTNVIDGNWNFTIPLSSVSSDKTITVDKAVEGTPFTVKDIKISPVSMELNYAVSEEIHSYTNTTLPGFMGVVLKDGTRYPYLADCGIDGYTDDTLTNAYELRSFDRVIDVDDVAALLIMPADRDEILEIALP</sequence>